<evidence type="ECO:0000313" key="1">
    <source>
        <dbReference type="EMBL" id="MCG2617635.1"/>
    </source>
</evidence>
<accession>A0ABS9KZ72</accession>
<comment type="caution">
    <text evidence="1">The sequence shown here is derived from an EMBL/GenBank/DDBJ whole genome shotgun (WGS) entry which is preliminary data.</text>
</comment>
<sequence length="331" mass="37588">MKRVSHKPGIVNTLCWFDDSVIDWSSSAKRYYTSGEQSEVLFHYSYPYSFDRAISSDDGVYAFIYCRTGTKGLLLKNGQFLREINRSDYYADQYEYPVCFASLSDGITYLVHCPVEYCRIDLENVETGEIVTNREDRNAADFFHSRLLVSPDNSKLISRGWAWHPYSDVKIFDLELAVKEPCSLDEGMGYHDLSSELACASFIDNERILLASHQRADLFNDEANGSQIVPGSMAIWNIEKNSLSQPVKSACPFDCNLYAINDCLAWDMHDYPKIIDFATGKIVDECREVFSGRQDSSIVADNLQPAITFNSITKQVAIYSNSMIEILTNEL</sequence>
<organism evidence="1 2">
    <name type="scientific">Terrimonas ginsenosidimutans</name>
    <dbReference type="NCBI Taxonomy" id="2908004"/>
    <lineage>
        <taxon>Bacteria</taxon>
        <taxon>Pseudomonadati</taxon>
        <taxon>Bacteroidota</taxon>
        <taxon>Chitinophagia</taxon>
        <taxon>Chitinophagales</taxon>
        <taxon>Chitinophagaceae</taxon>
        <taxon>Terrimonas</taxon>
    </lineage>
</organism>
<reference evidence="1" key="1">
    <citation type="submission" date="2022-01" db="EMBL/GenBank/DDBJ databases">
        <authorList>
            <person name="Jo J.-H."/>
            <person name="Im W.-T."/>
        </authorList>
    </citation>
    <scope>NUCLEOTIDE SEQUENCE</scope>
    <source>
        <strain evidence="1">NA20</strain>
    </source>
</reference>
<dbReference type="Proteomes" id="UP001165367">
    <property type="component" value="Unassembled WGS sequence"/>
</dbReference>
<protein>
    <submittedName>
        <fullName evidence="1">Uncharacterized protein</fullName>
    </submittedName>
</protein>
<dbReference type="EMBL" id="JAKLTR010000023">
    <property type="protein sequence ID" value="MCG2617635.1"/>
    <property type="molecule type" value="Genomic_DNA"/>
</dbReference>
<proteinExistence type="predicted"/>
<evidence type="ECO:0000313" key="2">
    <source>
        <dbReference type="Proteomes" id="UP001165367"/>
    </source>
</evidence>
<gene>
    <name evidence="1" type="ORF">LZZ85_25265</name>
</gene>
<dbReference type="RefSeq" id="WP_237876433.1">
    <property type="nucleotide sequence ID" value="NZ_JAKLTR010000023.1"/>
</dbReference>
<name>A0ABS9KZ72_9BACT</name>
<keyword evidence="2" id="KW-1185">Reference proteome</keyword>